<name>B8IAF6_METNO</name>
<proteinExistence type="predicted"/>
<accession>B8IAF6</accession>
<evidence type="ECO:0000313" key="3">
    <source>
        <dbReference type="Proteomes" id="UP000008207"/>
    </source>
</evidence>
<dbReference type="OrthoDB" id="4962633at2"/>
<dbReference type="AlphaFoldDB" id="B8IAF6"/>
<keyword evidence="3" id="KW-1185">Reference proteome</keyword>
<evidence type="ECO:0000313" key="2">
    <source>
        <dbReference type="EMBL" id="ACL59219.1"/>
    </source>
</evidence>
<reference evidence="2 3" key="1">
    <citation type="submission" date="2009-01" db="EMBL/GenBank/DDBJ databases">
        <title>Complete sequence of chromosome of Methylobacterium nodulans ORS 2060.</title>
        <authorList>
            <consortium name="US DOE Joint Genome Institute"/>
            <person name="Lucas S."/>
            <person name="Copeland A."/>
            <person name="Lapidus A."/>
            <person name="Glavina del Rio T."/>
            <person name="Dalin E."/>
            <person name="Tice H."/>
            <person name="Bruce D."/>
            <person name="Goodwin L."/>
            <person name="Pitluck S."/>
            <person name="Sims D."/>
            <person name="Brettin T."/>
            <person name="Detter J.C."/>
            <person name="Han C."/>
            <person name="Larimer F."/>
            <person name="Land M."/>
            <person name="Hauser L."/>
            <person name="Kyrpides N."/>
            <person name="Ivanova N."/>
            <person name="Marx C.J."/>
            <person name="Richardson P."/>
        </authorList>
    </citation>
    <scope>NUCLEOTIDE SEQUENCE [LARGE SCALE GENOMIC DNA]</scope>
    <source>
        <strain evidence="3">LMG 21967 / CNCM I-2342 / ORS 2060</strain>
    </source>
</reference>
<sequence length="267" mass="28620">MSAEIELCPAEVLGLMHLGQDRSVDAIKITIISFIVQGLMKIEENIQKGFANIKRRSVLLKLTENTPAAISGPDGAVLETLAPIGTTGEAMPKVVSRLKKQFGSTLSSFNSQHIVPSLMNRGLIEARREKLMWIIPVTRYRTTSSGEIERNRLLGLVQKAKEILKYLDNDPAQAAALVSTLGVSILAVEEIRPYIAQLSSLMRAYQGVDDFSDSTDFGSVFSLENFDYSALDTLSADLAVLDASFDNSADSSGGDSSSGDTGGGGGD</sequence>
<dbReference type="HOGENOM" id="CLU_1041353_0_0_5"/>
<dbReference type="EMBL" id="CP001349">
    <property type="protein sequence ID" value="ACL59219.1"/>
    <property type="molecule type" value="Genomic_DNA"/>
</dbReference>
<feature type="compositionally biased region" description="Low complexity" evidence="1">
    <location>
        <begin position="246"/>
        <end position="259"/>
    </location>
</feature>
<dbReference type="eggNOG" id="ENOG5033M14">
    <property type="taxonomic scope" value="Bacteria"/>
</dbReference>
<feature type="region of interest" description="Disordered" evidence="1">
    <location>
        <begin position="246"/>
        <end position="267"/>
    </location>
</feature>
<dbReference type="Proteomes" id="UP000008207">
    <property type="component" value="Chromosome"/>
</dbReference>
<evidence type="ECO:0000256" key="1">
    <source>
        <dbReference type="SAM" id="MobiDB-lite"/>
    </source>
</evidence>
<protein>
    <submittedName>
        <fullName evidence="2">Uncharacterized protein</fullName>
    </submittedName>
</protein>
<organism evidence="2 3">
    <name type="scientific">Methylobacterium nodulans (strain LMG 21967 / CNCM I-2342 / ORS 2060)</name>
    <dbReference type="NCBI Taxonomy" id="460265"/>
    <lineage>
        <taxon>Bacteria</taxon>
        <taxon>Pseudomonadati</taxon>
        <taxon>Pseudomonadota</taxon>
        <taxon>Alphaproteobacteria</taxon>
        <taxon>Hyphomicrobiales</taxon>
        <taxon>Methylobacteriaceae</taxon>
        <taxon>Methylobacterium</taxon>
    </lineage>
</organism>
<dbReference type="KEGG" id="mno:Mnod_4348"/>
<gene>
    <name evidence="2" type="ordered locus">Mnod_4348</name>
</gene>
<dbReference type="RefSeq" id="WP_015930860.1">
    <property type="nucleotide sequence ID" value="NC_011894.1"/>
</dbReference>